<gene>
    <name evidence="2" type="ORF">SPARVUS_LOCUS3526669</name>
</gene>
<dbReference type="Proteomes" id="UP001162483">
    <property type="component" value="Unassembled WGS sequence"/>
</dbReference>
<accession>A0ABN9BSR9</accession>
<reference evidence="2" key="1">
    <citation type="submission" date="2023-05" db="EMBL/GenBank/DDBJ databases">
        <authorList>
            <person name="Stuckert A."/>
        </authorList>
    </citation>
    <scope>NUCLEOTIDE SEQUENCE</scope>
</reference>
<feature type="non-terminal residue" evidence="2">
    <location>
        <position position="137"/>
    </location>
</feature>
<evidence type="ECO:0000313" key="2">
    <source>
        <dbReference type="EMBL" id="CAI9550536.1"/>
    </source>
</evidence>
<dbReference type="EMBL" id="CATNWA010005697">
    <property type="protein sequence ID" value="CAI9550536.1"/>
    <property type="molecule type" value="Genomic_DNA"/>
</dbReference>
<sequence length="137" mass="14365">MRKLKYVESPRVPADSAVMPLRKVLELPDPNQNESALDKTSGCSPAAQELMTRLGFLLGEGIPNTARVSMDEKNETMCTVTSHGISPCSTLTNSTASPSTASPCSTLNSCISKTAANRTSPSGTISSPSSTLESKDS</sequence>
<name>A0ABN9BSR9_9NEOB</name>
<organism evidence="2 3">
    <name type="scientific">Staurois parvus</name>
    <dbReference type="NCBI Taxonomy" id="386267"/>
    <lineage>
        <taxon>Eukaryota</taxon>
        <taxon>Metazoa</taxon>
        <taxon>Chordata</taxon>
        <taxon>Craniata</taxon>
        <taxon>Vertebrata</taxon>
        <taxon>Euteleostomi</taxon>
        <taxon>Amphibia</taxon>
        <taxon>Batrachia</taxon>
        <taxon>Anura</taxon>
        <taxon>Neobatrachia</taxon>
        <taxon>Ranoidea</taxon>
        <taxon>Ranidae</taxon>
        <taxon>Staurois</taxon>
    </lineage>
</organism>
<keyword evidence="3" id="KW-1185">Reference proteome</keyword>
<evidence type="ECO:0000256" key="1">
    <source>
        <dbReference type="SAM" id="MobiDB-lite"/>
    </source>
</evidence>
<feature type="compositionally biased region" description="Low complexity" evidence="1">
    <location>
        <begin position="119"/>
        <end position="131"/>
    </location>
</feature>
<evidence type="ECO:0000313" key="3">
    <source>
        <dbReference type="Proteomes" id="UP001162483"/>
    </source>
</evidence>
<protein>
    <submittedName>
        <fullName evidence="2">Uncharacterized protein</fullName>
    </submittedName>
</protein>
<feature type="region of interest" description="Disordered" evidence="1">
    <location>
        <begin position="115"/>
        <end position="137"/>
    </location>
</feature>
<proteinExistence type="predicted"/>
<comment type="caution">
    <text evidence="2">The sequence shown here is derived from an EMBL/GenBank/DDBJ whole genome shotgun (WGS) entry which is preliminary data.</text>
</comment>